<dbReference type="Proteomes" id="UP000198815">
    <property type="component" value="Unassembled WGS sequence"/>
</dbReference>
<evidence type="ECO:0000256" key="1">
    <source>
        <dbReference type="SAM" id="Phobius"/>
    </source>
</evidence>
<keyword evidence="1" id="KW-1133">Transmembrane helix</keyword>
<feature type="transmembrane region" description="Helical" evidence="1">
    <location>
        <begin position="110"/>
        <end position="130"/>
    </location>
</feature>
<accession>A0A1H9QE03</accession>
<dbReference type="InterPro" id="IPR043831">
    <property type="entry name" value="DUF5808"/>
</dbReference>
<evidence type="ECO:0000313" key="3">
    <source>
        <dbReference type="EMBL" id="SER58405.1"/>
    </source>
</evidence>
<feature type="domain" description="DUF5808" evidence="2">
    <location>
        <begin position="88"/>
        <end position="109"/>
    </location>
</feature>
<dbReference type="STRING" id="64702.SAMN05443377_10344"/>
<protein>
    <recommendedName>
        <fullName evidence="2">DUF5808 domain-containing protein</fullName>
    </recommendedName>
</protein>
<reference evidence="3 4" key="1">
    <citation type="submission" date="2016-10" db="EMBL/GenBank/DDBJ databases">
        <authorList>
            <person name="de Groot N.N."/>
        </authorList>
    </citation>
    <scope>NUCLEOTIDE SEQUENCE [LARGE SCALE GENOMIC DNA]</scope>
    <source>
        <strain evidence="3 4">DSM 16859</strain>
    </source>
</reference>
<sequence>MTADALTAGSRDRGARYSLCQCGGAVLTLAVAVIALSARSLVPVVWAVVAVANAQRGAREKRGLAGPDSPDEDASWKLGLFHYNTANASWLVPKRNGIGYTVNLGHPAGMAFMVATGVVLLVTVAWGLLIG</sequence>
<keyword evidence="1" id="KW-0812">Transmembrane</keyword>
<dbReference type="EMBL" id="FOGZ01000003">
    <property type="protein sequence ID" value="SER58405.1"/>
    <property type="molecule type" value="Genomic_DNA"/>
</dbReference>
<organism evidence="3 4">
    <name type="scientific">Propionibacterium cyclohexanicum</name>
    <dbReference type="NCBI Taxonomy" id="64702"/>
    <lineage>
        <taxon>Bacteria</taxon>
        <taxon>Bacillati</taxon>
        <taxon>Actinomycetota</taxon>
        <taxon>Actinomycetes</taxon>
        <taxon>Propionibacteriales</taxon>
        <taxon>Propionibacteriaceae</taxon>
        <taxon>Propionibacterium</taxon>
    </lineage>
</organism>
<keyword evidence="1" id="KW-0472">Membrane</keyword>
<feature type="transmembrane region" description="Helical" evidence="1">
    <location>
        <begin position="19"/>
        <end position="38"/>
    </location>
</feature>
<evidence type="ECO:0000259" key="2">
    <source>
        <dbReference type="Pfam" id="PF19124"/>
    </source>
</evidence>
<keyword evidence="4" id="KW-1185">Reference proteome</keyword>
<dbReference type="Pfam" id="PF19124">
    <property type="entry name" value="DUF5808"/>
    <property type="match status" value="1"/>
</dbReference>
<name>A0A1H9QE03_9ACTN</name>
<evidence type="ECO:0000313" key="4">
    <source>
        <dbReference type="Proteomes" id="UP000198815"/>
    </source>
</evidence>
<gene>
    <name evidence="3" type="ORF">SAMN05443377_10344</name>
</gene>
<proteinExistence type="predicted"/>
<dbReference type="AlphaFoldDB" id="A0A1H9QE03"/>